<evidence type="ECO:0000313" key="2">
    <source>
        <dbReference type="EMBL" id="KZS06825.1"/>
    </source>
</evidence>
<evidence type="ECO:0000256" key="1">
    <source>
        <dbReference type="SAM" id="MobiDB-lite"/>
    </source>
</evidence>
<dbReference type="Proteomes" id="UP000076858">
    <property type="component" value="Unassembled WGS sequence"/>
</dbReference>
<dbReference type="AlphaFoldDB" id="A0A164PH30"/>
<organism evidence="2 3">
    <name type="scientific">Daphnia magna</name>
    <dbReference type="NCBI Taxonomy" id="35525"/>
    <lineage>
        <taxon>Eukaryota</taxon>
        <taxon>Metazoa</taxon>
        <taxon>Ecdysozoa</taxon>
        <taxon>Arthropoda</taxon>
        <taxon>Crustacea</taxon>
        <taxon>Branchiopoda</taxon>
        <taxon>Diplostraca</taxon>
        <taxon>Cladocera</taxon>
        <taxon>Anomopoda</taxon>
        <taxon>Daphniidae</taxon>
        <taxon>Daphnia</taxon>
    </lineage>
</organism>
<evidence type="ECO:0000313" key="3">
    <source>
        <dbReference type="Proteomes" id="UP000076858"/>
    </source>
</evidence>
<feature type="region of interest" description="Disordered" evidence="1">
    <location>
        <begin position="25"/>
        <end position="46"/>
    </location>
</feature>
<comment type="caution">
    <text evidence="2">The sequence shown here is derived from an EMBL/GenBank/DDBJ whole genome shotgun (WGS) entry which is preliminary data.</text>
</comment>
<accession>A0A164PH30</accession>
<protein>
    <submittedName>
        <fullName evidence="2">Uncharacterized protein</fullName>
    </submittedName>
</protein>
<feature type="compositionally biased region" description="Polar residues" evidence="1">
    <location>
        <begin position="31"/>
        <end position="41"/>
    </location>
</feature>
<keyword evidence="3" id="KW-1185">Reference proteome</keyword>
<gene>
    <name evidence="2" type="ORF">APZ42_029365</name>
</gene>
<dbReference type="OrthoDB" id="6353689at2759"/>
<reference evidence="2 3" key="1">
    <citation type="submission" date="2016-03" db="EMBL/GenBank/DDBJ databases">
        <title>EvidentialGene: Evidence-directed Construction of Genes on Genomes.</title>
        <authorList>
            <person name="Gilbert D.G."/>
            <person name="Choi J.-H."/>
            <person name="Mockaitis K."/>
            <person name="Colbourne J."/>
            <person name="Pfrender M."/>
        </authorList>
    </citation>
    <scope>NUCLEOTIDE SEQUENCE [LARGE SCALE GENOMIC DNA]</scope>
    <source>
        <strain evidence="2 3">Xinb3</strain>
        <tissue evidence="2">Complete organism</tissue>
    </source>
</reference>
<sequence>MTSDEVSVASHQLLLPLSVEYTEVEEEPVDSHSSYTSASESMTEDHADDHLCTAAVVIVVDDPVSHVTVVEPPPQIQTVAATALDELFYLISMDGEALFYDSIHSSSSSS</sequence>
<name>A0A164PH30_9CRUS</name>
<dbReference type="EMBL" id="LRGB01002580">
    <property type="protein sequence ID" value="KZS06825.1"/>
    <property type="molecule type" value="Genomic_DNA"/>
</dbReference>
<proteinExistence type="predicted"/>